<reference evidence="1" key="2">
    <citation type="submission" date="2012-06" db="EMBL/GenBank/DDBJ databases">
        <authorList>
            <person name="Yu Y."/>
            <person name="Currie J."/>
            <person name="Lomeli R."/>
            <person name="Angelova A."/>
            <person name="Collura K."/>
            <person name="Wissotski M."/>
            <person name="Campos D."/>
            <person name="Kudrna D."/>
            <person name="Golser W."/>
            <person name="Ashely E."/>
            <person name="Descour A."/>
            <person name="Fernandes J."/>
            <person name="Soderlund C."/>
            <person name="Walbot V."/>
        </authorList>
    </citation>
    <scope>NUCLEOTIDE SEQUENCE</scope>
    <source>
        <strain evidence="1">B73</strain>
    </source>
</reference>
<name>B7ZYJ6_MAIZE</name>
<protein>
    <submittedName>
        <fullName evidence="1">Uncharacterized protein</fullName>
    </submittedName>
</protein>
<proteinExistence type="evidence at transcript level"/>
<organism evidence="1">
    <name type="scientific">Zea mays</name>
    <name type="common">Maize</name>
    <dbReference type="NCBI Taxonomy" id="4577"/>
    <lineage>
        <taxon>Eukaryota</taxon>
        <taxon>Viridiplantae</taxon>
        <taxon>Streptophyta</taxon>
        <taxon>Embryophyta</taxon>
        <taxon>Tracheophyta</taxon>
        <taxon>Spermatophyta</taxon>
        <taxon>Magnoliopsida</taxon>
        <taxon>Liliopsida</taxon>
        <taxon>Poales</taxon>
        <taxon>Poaceae</taxon>
        <taxon>PACMAD clade</taxon>
        <taxon>Panicoideae</taxon>
        <taxon>Andropogonodae</taxon>
        <taxon>Andropogoneae</taxon>
        <taxon>Tripsacinae</taxon>
        <taxon>Zea</taxon>
    </lineage>
</organism>
<evidence type="ECO:0000313" key="1">
    <source>
        <dbReference type="EMBL" id="ACL52995.1"/>
    </source>
</evidence>
<reference evidence="1" key="1">
    <citation type="journal article" date="2009" name="PLoS Genet.">
        <title>Sequencing, mapping, and analysis of 27,455 maize full-length cDNAs.</title>
        <authorList>
            <person name="Soderlund C."/>
            <person name="Descour A."/>
            <person name="Kudrna D."/>
            <person name="Bomhoff M."/>
            <person name="Boyd L."/>
            <person name="Currie J."/>
            <person name="Angelova A."/>
            <person name="Collura K."/>
            <person name="Wissotski M."/>
            <person name="Ashley E."/>
            <person name="Morrow D."/>
            <person name="Fernandes J."/>
            <person name="Walbot V."/>
            <person name="Yu Y."/>
        </authorList>
    </citation>
    <scope>NUCLEOTIDE SEQUENCE</scope>
    <source>
        <strain evidence="1">B73</strain>
    </source>
</reference>
<accession>B7ZYJ6</accession>
<sequence length="184" mass="20045">MLHSVPTAEGPASASVAAQFETLNTHLAAQEETKKNRLLRDVTCKNMKHKQQRILQREKELSVAETIFSKRTSVSCRKGIRVIARKQSGPVAQLFSQKSSWRPPFFHPVSPSASPPVAAPFSPSLSLAVSHSESSASWPNAASLASPARRTPPCFRAASLNSQAARMLLHQPLGIIRDFVLLQG</sequence>
<dbReference type="EMBL" id="BT054388">
    <property type="protein sequence ID" value="ACL52995.1"/>
    <property type="molecule type" value="mRNA"/>
</dbReference>
<dbReference type="AlphaFoldDB" id="B7ZYJ6"/>